<dbReference type="Proteomes" id="UP001234202">
    <property type="component" value="Unassembled WGS sequence"/>
</dbReference>
<evidence type="ECO:0000313" key="2">
    <source>
        <dbReference type="Proteomes" id="UP001234202"/>
    </source>
</evidence>
<keyword evidence="2" id="KW-1185">Reference proteome</keyword>
<accession>A0ACC2XB58</accession>
<comment type="caution">
    <text evidence="1">The sequence shown here is derived from an EMBL/GenBank/DDBJ whole genome shotgun (WGS) entry which is preliminary data.</text>
</comment>
<sequence>MMLKIFLPTWLLTWAVLLPIDAVGTQVEGKTGLDQLTFGNVDTGHQSRLWAHLVMAYVFTFWMYFIIQREMRHWVSIRQRYLISPDHSRLAQANTVLITGIDKQYLDEERLAQLFSHLPGGVKRIWLNRDLKEMVKFHKERVKATGKLENAQVQLVKTARRLKLDQRKQAEKSQRQHHHHHHQQATMTTPASTHESKDTINPEIVTQGKPSPSAQLLVELGAPGNHHNIHELLEADRLVPRSARPTHRLPPRWLPFLALPFTGTKVDTIDHTRSIIVHSSHSLELARAQLAADIEKPGTEGETYPPLNSAFIYFHQQIAAHMAAQILLHDQPYKMNAGYTEVAPEDVVWSNLNLGPYERKVRVVVSYAVTLGLVILWTFPTTFIGGLSNLSGLCDQYDLGPFCTNNAVVKGVVQGVAPPILLALLNLLLPVILRALARYEGIPRKTGIELSLMTRYAIFLIFNSFLIVTLSSGLIRAIPIIANNPSSIATTLAQEMPRASSFFLTFVLTQAAGSIGNLLQPVTLVIYLIKLILQGGTPRSVYNKKYSMQTPQWGQTFPSMTLLAVIGISYAIISPIVSGLSTAAFFLAYVVYKYLYTWVVSRARVGYGVVETGVDSPYCFSDRSTAFFEIALCALFFLARNAEGKASAIPQGALMVVLCVATLAVHYIVIDSYGPLKKALPLSLAYLSYGMPKEQGHEGSILEGSEADFDPRPTAVQRRSQLAGQNGEGAVATDDDDIEGETFERYSDTSEDRQHINKPIPADKAKQMEMEDLSHWRSTRSISDQPFTPVHPHNVDSQTAEEREAEQAREDARPESQDAIGEIETRGAESQMQPIQAVDFAGAETSTPEDEAQRASNKESAGERNREDYDVFAFAHPASKEPQRVIWLPEDELGLTAAEIKDNMSIGILSTSKDAVLNNKGKVEIYGPPPDLYEGTDE</sequence>
<proteinExistence type="predicted"/>
<organism evidence="1 2">
    <name type="scientific">Naganishia onofrii</name>
    <dbReference type="NCBI Taxonomy" id="1851511"/>
    <lineage>
        <taxon>Eukaryota</taxon>
        <taxon>Fungi</taxon>
        <taxon>Dikarya</taxon>
        <taxon>Basidiomycota</taxon>
        <taxon>Agaricomycotina</taxon>
        <taxon>Tremellomycetes</taxon>
        <taxon>Filobasidiales</taxon>
        <taxon>Filobasidiaceae</taxon>
        <taxon>Naganishia</taxon>
    </lineage>
</organism>
<protein>
    <submittedName>
        <fullName evidence="1">Uncharacterized protein</fullName>
    </submittedName>
</protein>
<dbReference type="EMBL" id="JASBWV010000018">
    <property type="protein sequence ID" value="KAJ9121253.1"/>
    <property type="molecule type" value="Genomic_DNA"/>
</dbReference>
<gene>
    <name evidence="1" type="ORF">QFC24_004929</name>
</gene>
<reference evidence="1" key="1">
    <citation type="submission" date="2023-04" db="EMBL/GenBank/DDBJ databases">
        <title>Draft Genome sequencing of Naganishia species isolated from polar environments using Oxford Nanopore Technology.</title>
        <authorList>
            <person name="Leo P."/>
            <person name="Venkateswaran K."/>
        </authorList>
    </citation>
    <scope>NUCLEOTIDE SEQUENCE</scope>
    <source>
        <strain evidence="1">DBVPG 5303</strain>
    </source>
</reference>
<evidence type="ECO:0000313" key="1">
    <source>
        <dbReference type="EMBL" id="KAJ9121253.1"/>
    </source>
</evidence>
<name>A0ACC2XB58_9TREE</name>